<dbReference type="GO" id="GO:0000160">
    <property type="term" value="P:phosphorelay signal transduction system"/>
    <property type="evidence" value="ECO:0007669"/>
    <property type="project" value="InterPro"/>
</dbReference>
<feature type="domain" description="HTH luxR-type" evidence="6">
    <location>
        <begin position="150"/>
        <end position="215"/>
    </location>
</feature>
<dbReference type="InterPro" id="IPR016032">
    <property type="entry name" value="Sig_transdc_resp-reg_C-effctor"/>
</dbReference>
<accession>A0A521FYI6</accession>
<dbReference type="PANTHER" id="PTHR43214">
    <property type="entry name" value="TWO-COMPONENT RESPONSE REGULATOR"/>
    <property type="match status" value="1"/>
</dbReference>
<reference evidence="8" key="1">
    <citation type="submission" date="2017-07" db="EMBL/GenBank/DDBJ databases">
        <title>The cable genome - Insights into the physiology and evolution of filamentous bacteria capable of sulfide oxidation via long distance electron transfer.</title>
        <authorList>
            <person name="Thorup C."/>
            <person name="Bjerg J.T."/>
            <person name="Schreiber L."/>
            <person name="Nielsen L.P."/>
            <person name="Kjeldsen K.U."/>
            <person name="Boesen T."/>
            <person name="Boggild A."/>
            <person name="Meysman F."/>
            <person name="Geelhoed J."/>
            <person name="Schramm A."/>
        </authorList>
    </citation>
    <scope>NUCLEOTIDE SEQUENCE [LARGE SCALE GENOMIC DNA]</scope>
    <source>
        <strain evidence="8">GS</strain>
    </source>
</reference>
<evidence type="ECO:0000256" key="4">
    <source>
        <dbReference type="ARBA" id="ARBA00023163"/>
    </source>
</evidence>
<evidence type="ECO:0000256" key="5">
    <source>
        <dbReference type="PROSITE-ProRule" id="PRU00169"/>
    </source>
</evidence>
<evidence type="ECO:0000313" key="8">
    <source>
        <dbReference type="EMBL" id="TAA73837.1"/>
    </source>
</evidence>
<dbReference type="Gene3D" id="3.40.50.2300">
    <property type="match status" value="1"/>
</dbReference>
<dbReference type="EMBL" id="NQJD01000056">
    <property type="protein sequence ID" value="TAA73837.1"/>
    <property type="molecule type" value="Genomic_DNA"/>
</dbReference>
<name>A0A521FYI6_9BACT</name>
<dbReference type="PROSITE" id="PS50110">
    <property type="entry name" value="RESPONSE_REGULATORY"/>
    <property type="match status" value="1"/>
</dbReference>
<sequence length="221" mass="24566">MTGKKKIVIIDDHDTFRASLRQIVSRLPDFEIVGEAADSRQGEEQVRRYRPDVAIIDLSLPDRSGIQLTRTLKTALPETRIVIVSMHSKIDYILGALRAGATGYLIKESVSRCLHDALDAALREEYYLDAALSPEIVARLLDTAEVLDISEATYGNLTTREQEILRCLAHGDSVKDLAERLCISAKTVTNHRANILSKLDLHSTADLVRYAAKLGLLEDID</sequence>
<feature type="domain" description="Response regulatory" evidence="7">
    <location>
        <begin position="6"/>
        <end position="122"/>
    </location>
</feature>
<keyword evidence="3" id="KW-0238">DNA-binding</keyword>
<dbReference type="InterPro" id="IPR001789">
    <property type="entry name" value="Sig_transdc_resp-reg_receiver"/>
</dbReference>
<dbReference type="PROSITE" id="PS50043">
    <property type="entry name" value="HTH_LUXR_2"/>
    <property type="match status" value="1"/>
</dbReference>
<organism evidence="8 9">
    <name type="scientific">Candidatus Electronema aureum</name>
    <dbReference type="NCBI Taxonomy" id="2005002"/>
    <lineage>
        <taxon>Bacteria</taxon>
        <taxon>Pseudomonadati</taxon>
        <taxon>Thermodesulfobacteriota</taxon>
        <taxon>Desulfobulbia</taxon>
        <taxon>Desulfobulbales</taxon>
        <taxon>Desulfobulbaceae</taxon>
        <taxon>Candidatus Electronema</taxon>
    </lineage>
</organism>
<keyword evidence="1 5" id="KW-0597">Phosphoprotein</keyword>
<dbReference type="InterPro" id="IPR000792">
    <property type="entry name" value="Tscrpt_reg_LuxR_C"/>
</dbReference>
<dbReference type="GO" id="GO:0003677">
    <property type="term" value="F:DNA binding"/>
    <property type="evidence" value="ECO:0007669"/>
    <property type="project" value="UniProtKB-KW"/>
</dbReference>
<dbReference type="GO" id="GO:0006355">
    <property type="term" value="P:regulation of DNA-templated transcription"/>
    <property type="evidence" value="ECO:0007669"/>
    <property type="project" value="InterPro"/>
</dbReference>
<feature type="modified residue" description="4-aspartylphosphate" evidence="5">
    <location>
        <position position="57"/>
    </location>
</feature>
<dbReference type="InterPro" id="IPR058245">
    <property type="entry name" value="NreC/VraR/RcsB-like_REC"/>
</dbReference>
<evidence type="ECO:0000259" key="7">
    <source>
        <dbReference type="PROSITE" id="PS50110"/>
    </source>
</evidence>
<comment type="caution">
    <text evidence="8">The sequence shown here is derived from an EMBL/GenBank/DDBJ whole genome shotgun (WGS) entry which is preliminary data.</text>
</comment>
<keyword evidence="2" id="KW-0805">Transcription regulation</keyword>
<evidence type="ECO:0000256" key="3">
    <source>
        <dbReference type="ARBA" id="ARBA00023125"/>
    </source>
</evidence>
<dbReference type="PRINTS" id="PR00038">
    <property type="entry name" value="HTHLUXR"/>
</dbReference>
<protein>
    <submittedName>
        <fullName evidence="8">Two component transcriptional regulator, LuxR family</fullName>
    </submittedName>
</protein>
<dbReference type="SUPFAM" id="SSF52172">
    <property type="entry name" value="CheY-like"/>
    <property type="match status" value="1"/>
</dbReference>
<dbReference type="SMART" id="SM00421">
    <property type="entry name" value="HTH_LUXR"/>
    <property type="match status" value="1"/>
</dbReference>
<dbReference type="InterPro" id="IPR011006">
    <property type="entry name" value="CheY-like_superfamily"/>
</dbReference>
<keyword evidence="9" id="KW-1185">Reference proteome</keyword>
<dbReference type="SUPFAM" id="SSF46894">
    <property type="entry name" value="C-terminal effector domain of the bipartite response regulators"/>
    <property type="match status" value="1"/>
</dbReference>
<dbReference type="Pfam" id="PF00196">
    <property type="entry name" value="GerE"/>
    <property type="match status" value="1"/>
</dbReference>
<keyword evidence="4" id="KW-0804">Transcription</keyword>
<dbReference type="SMART" id="SM00448">
    <property type="entry name" value="REC"/>
    <property type="match status" value="1"/>
</dbReference>
<evidence type="ECO:0000313" key="9">
    <source>
        <dbReference type="Proteomes" id="UP000316238"/>
    </source>
</evidence>
<dbReference type="Pfam" id="PF00072">
    <property type="entry name" value="Response_reg"/>
    <property type="match status" value="1"/>
</dbReference>
<dbReference type="AlphaFoldDB" id="A0A521FYI6"/>
<evidence type="ECO:0000256" key="1">
    <source>
        <dbReference type="ARBA" id="ARBA00022553"/>
    </source>
</evidence>
<dbReference type="CDD" id="cd17535">
    <property type="entry name" value="REC_NarL-like"/>
    <property type="match status" value="1"/>
</dbReference>
<dbReference type="CDD" id="cd06170">
    <property type="entry name" value="LuxR_C_like"/>
    <property type="match status" value="1"/>
</dbReference>
<dbReference type="PANTHER" id="PTHR43214:SF41">
    <property type="entry name" value="NITRATE_NITRITE RESPONSE REGULATOR PROTEIN NARP"/>
    <property type="match status" value="1"/>
</dbReference>
<dbReference type="Proteomes" id="UP000316238">
    <property type="component" value="Unassembled WGS sequence"/>
</dbReference>
<proteinExistence type="predicted"/>
<evidence type="ECO:0000259" key="6">
    <source>
        <dbReference type="PROSITE" id="PS50043"/>
    </source>
</evidence>
<gene>
    <name evidence="8" type="ORF">CDV28_1569</name>
</gene>
<evidence type="ECO:0000256" key="2">
    <source>
        <dbReference type="ARBA" id="ARBA00023015"/>
    </source>
</evidence>
<dbReference type="InterPro" id="IPR039420">
    <property type="entry name" value="WalR-like"/>
</dbReference>